<comment type="subcellular location">
    <subcellularLocation>
        <location evidence="1">Membrane</location>
    </subcellularLocation>
</comment>
<dbReference type="OMA" id="GMWMYST"/>
<organism evidence="7 8">
    <name type="scientific">Allomyces macrogynus (strain ATCC 38327)</name>
    <name type="common">Allomyces javanicus var. macrogynus</name>
    <dbReference type="NCBI Taxonomy" id="578462"/>
    <lineage>
        <taxon>Eukaryota</taxon>
        <taxon>Fungi</taxon>
        <taxon>Fungi incertae sedis</taxon>
        <taxon>Blastocladiomycota</taxon>
        <taxon>Blastocladiomycetes</taxon>
        <taxon>Blastocladiales</taxon>
        <taxon>Blastocladiaceae</taxon>
        <taxon>Allomyces</taxon>
    </lineage>
</organism>
<evidence type="ECO:0000256" key="1">
    <source>
        <dbReference type="ARBA" id="ARBA00004370"/>
    </source>
</evidence>
<feature type="transmembrane region" description="Helical" evidence="6">
    <location>
        <begin position="324"/>
        <end position="347"/>
    </location>
</feature>
<evidence type="ECO:0000313" key="8">
    <source>
        <dbReference type="Proteomes" id="UP000054350"/>
    </source>
</evidence>
<dbReference type="EMBL" id="GG745334">
    <property type="protein sequence ID" value="KNE59607.1"/>
    <property type="molecule type" value="Genomic_DNA"/>
</dbReference>
<dbReference type="GO" id="GO:0008654">
    <property type="term" value="P:phospholipid biosynthetic process"/>
    <property type="evidence" value="ECO:0007669"/>
    <property type="project" value="InterPro"/>
</dbReference>
<dbReference type="GO" id="GO:0016020">
    <property type="term" value="C:membrane"/>
    <property type="evidence" value="ECO:0007669"/>
    <property type="project" value="UniProtKB-SubCell"/>
</dbReference>
<dbReference type="Proteomes" id="UP000054350">
    <property type="component" value="Unassembled WGS sequence"/>
</dbReference>
<evidence type="ECO:0000256" key="5">
    <source>
        <dbReference type="RuleBase" id="RU003750"/>
    </source>
</evidence>
<feature type="transmembrane region" description="Helical" evidence="6">
    <location>
        <begin position="222"/>
        <end position="247"/>
    </location>
</feature>
<keyword evidence="6" id="KW-0812">Transmembrane</keyword>
<evidence type="ECO:0000256" key="3">
    <source>
        <dbReference type="ARBA" id="ARBA00022679"/>
    </source>
</evidence>
<dbReference type="PANTHER" id="PTHR10414">
    <property type="entry name" value="ETHANOLAMINEPHOSPHOTRANSFERASE"/>
    <property type="match status" value="1"/>
</dbReference>
<reference evidence="8" key="2">
    <citation type="submission" date="2009-11" db="EMBL/GenBank/DDBJ databases">
        <title>The Genome Sequence of Allomyces macrogynus strain ATCC 38327.</title>
        <authorList>
            <consortium name="The Broad Institute Genome Sequencing Platform"/>
            <person name="Russ C."/>
            <person name="Cuomo C."/>
            <person name="Shea T."/>
            <person name="Young S.K."/>
            <person name="Zeng Q."/>
            <person name="Koehrsen M."/>
            <person name="Haas B."/>
            <person name="Borodovsky M."/>
            <person name="Guigo R."/>
            <person name="Alvarado L."/>
            <person name="Berlin A."/>
            <person name="Borenstein D."/>
            <person name="Chen Z."/>
            <person name="Engels R."/>
            <person name="Freedman E."/>
            <person name="Gellesch M."/>
            <person name="Goldberg J."/>
            <person name="Griggs A."/>
            <person name="Gujja S."/>
            <person name="Heiman D."/>
            <person name="Hepburn T."/>
            <person name="Howarth C."/>
            <person name="Jen D."/>
            <person name="Larson L."/>
            <person name="Lewis B."/>
            <person name="Mehta T."/>
            <person name="Park D."/>
            <person name="Pearson M."/>
            <person name="Roberts A."/>
            <person name="Saif S."/>
            <person name="Shenoy N."/>
            <person name="Sisk P."/>
            <person name="Stolte C."/>
            <person name="Sykes S."/>
            <person name="Walk T."/>
            <person name="White J."/>
            <person name="Yandava C."/>
            <person name="Burger G."/>
            <person name="Gray M.W."/>
            <person name="Holland P.W.H."/>
            <person name="King N."/>
            <person name="Lang F.B.F."/>
            <person name="Roger A.J."/>
            <person name="Ruiz-Trillo I."/>
            <person name="Lander E."/>
            <person name="Nusbaum C."/>
        </authorList>
    </citation>
    <scope>NUCLEOTIDE SEQUENCE [LARGE SCALE GENOMIC DNA]</scope>
    <source>
        <strain evidence="8">ATCC 38327</strain>
    </source>
</reference>
<dbReference type="AlphaFoldDB" id="A0A0L0SAZ9"/>
<dbReference type="Pfam" id="PF01066">
    <property type="entry name" value="CDP-OH_P_transf"/>
    <property type="match status" value="1"/>
</dbReference>
<keyword evidence="3 5" id="KW-0808">Transferase</keyword>
<feature type="transmembrane region" description="Helical" evidence="6">
    <location>
        <begin position="141"/>
        <end position="158"/>
    </location>
</feature>
<dbReference type="OrthoDB" id="196717at2759"/>
<feature type="transmembrane region" description="Helical" evidence="6">
    <location>
        <begin position="290"/>
        <end position="312"/>
    </location>
</feature>
<keyword evidence="6" id="KW-1133">Transmembrane helix</keyword>
<reference evidence="7 8" key="1">
    <citation type="submission" date="2009-11" db="EMBL/GenBank/DDBJ databases">
        <title>Annotation of Allomyces macrogynus ATCC 38327.</title>
        <authorList>
            <consortium name="The Broad Institute Genome Sequencing Platform"/>
            <person name="Russ C."/>
            <person name="Cuomo C."/>
            <person name="Burger G."/>
            <person name="Gray M.W."/>
            <person name="Holland P.W.H."/>
            <person name="King N."/>
            <person name="Lang F.B.F."/>
            <person name="Roger A.J."/>
            <person name="Ruiz-Trillo I."/>
            <person name="Young S.K."/>
            <person name="Zeng Q."/>
            <person name="Gargeya S."/>
            <person name="Fitzgerald M."/>
            <person name="Haas B."/>
            <person name="Abouelleil A."/>
            <person name="Alvarado L."/>
            <person name="Arachchi H.M."/>
            <person name="Berlin A."/>
            <person name="Chapman S.B."/>
            <person name="Gearin G."/>
            <person name="Goldberg J."/>
            <person name="Griggs A."/>
            <person name="Gujja S."/>
            <person name="Hansen M."/>
            <person name="Heiman D."/>
            <person name="Howarth C."/>
            <person name="Larimer J."/>
            <person name="Lui A."/>
            <person name="MacDonald P.J.P."/>
            <person name="McCowen C."/>
            <person name="Montmayeur A."/>
            <person name="Murphy C."/>
            <person name="Neiman D."/>
            <person name="Pearson M."/>
            <person name="Priest M."/>
            <person name="Roberts A."/>
            <person name="Saif S."/>
            <person name="Shea T."/>
            <person name="Sisk P."/>
            <person name="Stolte C."/>
            <person name="Sykes S."/>
            <person name="Wortman J."/>
            <person name="Nusbaum C."/>
            <person name="Birren B."/>
        </authorList>
    </citation>
    <scope>NUCLEOTIDE SEQUENCE [LARGE SCALE GENOMIC DNA]</scope>
    <source>
        <strain evidence="7 8">ATCC 38327</strain>
    </source>
</reference>
<dbReference type="PANTHER" id="PTHR10414:SF77">
    <property type="entry name" value="CDP-ALCOHOL PHOSPHATIDYLTRANSFERASE FAMILY PROTEIN"/>
    <property type="match status" value="1"/>
</dbReference>
<protein>
    <recommendedName>
        <fullName evidence="9">CDP-alcohol phosphatidyltransferase</fullName>
    </recommendedName>
</protein>
<feature type="transmembrane region" description="Helical" evidence="6">
    <location>
        <begin position="259"/>
        <end position="278"/>
    </location>
</feature>
<dbReference type="Gene3D" id="1.20.120.1760">
    <property type="match status" value="1"/>
</dbReference>
<sequence>MADYLSEQALQNLRLYRYSAVDKSPVSKYILQPYWNWAVTLFPMWMAPNLITLVGFSFVIINLVFILIWLPDLYGPGPSWMYFSFALGIWLYSTFDNVDGKQARRTGSSSPLGELFDHGCDALNCSIGAIVQAASLSLGNTWYTGIVAFMTTVAFYFSTWEEYHTGTLYLGYVNGPTEGLIIAVVMSIISGIKGPLFWHQRAVDVLPSFVTVFPESYSLNDYAVVGMMVLLFFTQVPASLLAVYKVCQSPQRKCSFREALLQIVPMAVFLSCNALWLASKYSVALEQHTILFIVANGIVFGRMATKIILAHVTKMPFPMYSTNLLIPLAIGTVLVCAPYVLGGFVLLTPTLETLFLYGYFAAAAWNYLHWAQIVISQFCAFLDIYCLRIKHRRTD</sequence>
<dbReference type="InterPro" id="IPR043130">
    <property type="entry name" value="CDP-OH_PTrfase_TM_dom"/>
</dbReference>
<evidence type="ECO:0000313" key="7">
    <source>
        <dbReference type="EMBL" id="KNE59607.1"/>
    </source>
</evidence>
<feature type="transmembrane region" description="Helical" evidence="6">
    <location>
        <begin position="77"/>
        <end position="95"/>
    </location>
</feature>
<gene>
    <name evidence="7" type="ORF">AMAG_03866</name>
</gene>
<dbReference type="STRING" id="578462.A0A0L0SAZ9"/>
<keyword evidence="4 6" id="KW-0472">Membrane</keyword>
<dbReference type="PROSITE" id="PS00379">
    <property type="entry name" value="CDP_ALCOHOL_P_TRANSF"/>
    <property type="match status" value="1"/>
</dbReference>
<dbReference type="GO" id="GO:0016780">
    <property type="term" value="F:phosphotransferase activity, for other substituted phosphate groups"/>
    <property type="evidence" value="ECO:0007669"/>
    <property type="project" value="InterPro"/>
</dbReference>
<name>A0A0L0SAZ9_ALLM3</name>
<evidence type="ECO:0000256" key="4">
    <source>
        <dbReference type="ARBA" id="ARBA00023136"/>
    </source>
</evidence>
<comment type="similarity">
    <text evidence="2 5">Belongs to the CDP-alcohol phosphatidyltransferase class-I family.</text>
</comment>
<dbReference type="InterPro" id="IPR048254">
    <property type="entry name" value="CDP_ALCOHOL_P_TRANSF_CS"/>
</dbReference>
<accession>A0A0L0SAZ9</accession>
<dbReference type="PIRSF" id="PIRSF015665">
    <property type="entry name" value="CHOPT"/>
    <property type="match status" value="1"/>
</dbReference>
<feature type="transmembrane region" description="Helical" evidence="6">
    <location>
        <begin position="50"/>
        <end position="70"/>
    </location>
</feature>
<proteinExistence type="inferred from homology"/>
<evidence type="ECO:0000256" key="6">
    <source>
        <dbReference type="SAM" id="Phobius"/>
    </source>
</evidence>
<keyword evidence="8" id="KW-1185">Reference proteome</keyword>
<evidence type="ECO:0000256" key="2">
    <source>
        <dbReference type="ARBA" id="ARBA00010441"/>
    </source>
</evidence>
<dbReference type="eggNOG" id="KOG2877">
    <property type="taxonomic scope" value="Eukaryota"/>
</dbReference>
<feature type="transmembrane region" description="Helical" evidence="6">
    <location>
        <begin position="367"/>
        <end position="387"/>
    </location>
</feature>
<dbReference type="VEuPathDB" id="FungiDB:AMAG_03866"/>
<evidence type="ECO:0008006" key="9">
    <source>
        <dbReference type="Google" id="ProtNLM"/>
    </source>
</evidence>
<dbReference type="InterPro" id="IPR014472">
    <property type="entry name" value="CHOPT"/>
</dbReference>
<dbReference type="InterPro" id="IPR000462">
    <property type="entry name" value="CDP-OH_P_trans"/>
</dbReference>